<gene>
    <name evidence="1" type="ORF">AMETH_6979</name>
</gene>
<dbReference type="AlphaFoldDB" id="A0A076N6X6"/>
<protein>
    <submittedName>
        <fullName evidence="1">Short-chain dehydrogenase/reductase SDR</fullName>
    </submittedName>
</protein>
<dbReference type="EMBL" id="CP009110">
    <property type="protein sequence ID" value="AIJ27071.1"/>
    <property type="molecule type" value="Genomic_DNA"/>
</dbReference>
<keyword evidence="2" id="KW-1185">Reference proteome</keyword>
<evidence type="ECO:0000313" key="1">
    <source>
        <dbReference type="EMBL" id="AIJ27071.1"/>
    </source>
</evidence>
<dbReference type="OrthoDB" id="63584at2"/>
<dbReference type="Pfam" id="PF00106">
    <property type="entry name" value="adh_short"/>
    <property type="match status" value="1"/>
</dbReference>
<organism evidence="1 2">
    <name type="scientific">Amycolatopsis methanolica 239</name>
    <dbReference type="NCBI Taxonomy" id="1068978"/>
    <lineage>
        <taxon>Bacteria</taxon>
        <taxon>Bacillati</taxon>
        <taxon>Actinomycetota</taxon>
        <taxon>Actinomycetes</taxon>
        <taxon>Pseudonocardiales</taxon>
        <taxon>Pseudonocardiaceae</taxon>
        <taxon>Amycolatopsis</taxon>
        <taxon>Amycolatopsis methanolica group</taxon>
    </lineage>
</organism>
<dbReference type="HOGENOM" id="CLU_010194_14_1_11"/>
<dbReference type="InterPro" id="IPR036291">
    <property type="entry name" value="NAD(P)-bd_dom_sf"/>
</dbReference>
<dbReference type="Proteomes" id="UP000062973">
    <property type="component" value="Chromosome"/>
</dbReference>
<name>A0A076N6X6_AMYME</name>
<dbReference type="KEGG" id="amq:AMETH_6979"/>
<reference evidence="1 2" key="1">
    <citation type="submission" date="2014-07" db="EMBL/GenBank/DDBJ databases">
        <title>Whole Genome Sequence of the Amycolatopsis methanolica 239.</title>
        <authorList>
            <person name="Tang B."/>
        </authorList>
    </citation>
    <scope>NUCLEOTIDE SEQUENCE [LARGE SCALE GENOMIC DNA]</scope>
    <source>
        <strain evidence="1 2">239</strain>
    </source>
</reference>
<evidence type="ECO:0000313" key="2">
    <source>
        <dbReference type="Proteomes" id="UP000062973"/>
    </source>
</evidence>
<dbReference type="InterPro" id="IPR002347">
    <property type="entry name" value="SDR_fam"/>
</dbReference>
<dbReference type="PANTHER" id="PTHR44147:SF2">
    <property type="entry name" value="DEHYDROGENASE_REDUCTASE SDR FAMILY MEMBER 1"/>
    <property type="match status" value="1"/>
</dbReference>
<dbReference type="eggNOG" id="COG1028">
    <property type="taxonomic scope" value="Bacteria"/>
</dbReference>
<dbReference type="PRINTS" id="PR00081">
    <property type="entry name" value="GDHRDH"/>
</dbReference>
<dbReference type="PANTHER" id="PTHR44147">
    <property type="entry name" value="DEHYDROGENASE/REDUCTASE SDR FAMILY MEMBER 1"/>
    <property type="match status" value="1"/>
</dbReference>
<sequence length="302" mass="32245">MTAKTVLVTGATRGCGRAIAVELGRGGATVYVTGRTTRGSSSPMQRSETIEETAELVDAAGGRGVPVRCDFTSVADVDALRERVEAESGGLDVLVDDVWGGDPFVDFERPYWESSLDDALTLVHNALDTHLIALHRLLPLVVRRPGGFVIEVTDGDDDEYVGAGIPYYLAKCGVRALGRALGAELAGRGCVGLSVTPGFLRSEAMLDLFGVAEPNWRDAVTGAGGPDFALSETPYYLARGVAALVNDPDAARFAGRTIASWTLMREYGVTDVDGTRPDWGRWYAEVHKAGRNPAEVDPAPYR</sequence>
<dbReference type="SUPFAM" id="SSF51735">
    <property type="entry name" value="NAD(P)-binding Rossmann-fold domains"/>
    <property type="match status" value="1"/>
</dbReference>
<dbReference type="Gene3D" id="3.40.50.720">
    <property type="entry name" value="NAD(P)-binding Rossmann-like Domain"/>
    <property type="match status" value="1"/>
</dbReference>
<dbReference type="RefSeq" id="WP_017985849.1">
    <property type="nucleotide sequence ID" value="NZ_AQUL01000001.1"/>
</dbReference>
<proteinExistence type="predicted"/>
<dbReference type="STRING" id="1068978.AMETH_6979"/>
<dbReference type="PATRIC" id="fig|1068978.7.peg.7494"/>
<accession>A0A076N6X6</accession>